<evidence type="ECO:0000256" key="2">
    <source>
        <dbReference type="ARBA" id="ARBA00022741"/>
    </source>
</evidence>
<dbReference type="Proteomes" id="UP000676565">
    <property type="component" value="Unassembled WGS sequence"/>
</dbReference>
<dbReference type="PANTHER" id="PTHR43289">
    <property type="entry name" value="MITOGEN-ACTIVATED PROTEIN KINASE KINASE KINASE 20-RELATED"/>
    <property type="match status" value="1"/>
</dbReference>
<reference evidence="7 8" key="1">
    <citation type="submission" date="2021-04" db="EMBL/GenBank/DDBJ databases">
        <authorList>
            <person name="Ivanova A."/>
        </authorList>
    </citation>
    <scope>NUCLEOTIDE SEQUENCE [LARGE SCALE GENOMIC DNA]</scope>
    <source>
        <strain evidence="7 8">G18</strain>
    </source>
</reference>
<keyword evidence="3 7" id="KW-0418">Kinase</keyword>
<evidence type="ECO:0000256" key="1">
    <source>
        <dbReference type="ARBA" id="ARBA00022679"/>
    </source>
</evidence>
<dbReference type="PANTHER" id="PTHR43289:SF34">
    <property type="entry name" value="SERINE_THREONINE-PROTEIN KINASE YBDM-RELATED"/>
    <property type="match status" value="1"/>
</dbReference>
<dbReference type="SUPFAM" id="SSF56112">
    <property type="entry name" value="Protein kinase-like (PK-like)"/>
    <property type="match status" value="1"/>
</dbReference>
<evidence type="ECO:0000256" key="3">
    <source>
        <dbReference type="ARBA" id="ARBA00022777"/>
    </source>
</evidence>
<feature type="domain" description="Protein kinase" evidence="6">
    <location>
        <begin position="15"/>
        <end position="271"/>
    </location>
</feature>
<organism evidence="7 8">
    <name type="scientific">Gemmata palustris</name>
    <dbReference type="NCBI Taxonomy" id="2822762"/>
    <lineage>
        <taxon>Bacteria</taxon>
        <taxon>Pseudomonadati</taxon>
        <taxon>Planctomycetota</taxon>
        <taxon>Planctomycetia</taxon>
        <taxon>Gemmatales</taxon>
        <taxon>Gemmataceae</taxon>
        <taxon>Gemmata</taxon>
    </lineage>
</organism>
<evidence type="ECO:0000313" key="7">
    <source>
        <dbReference type="EMBL" id="MBP3960405.1"/>
    </source>
</evidence>
<dbReference type="InterPro" id="IPR011009">
    <property type="entry name" value="Kinase-like_dom_sf"/>
</dbReference>
<dbReference type="InterPro" id="IPR025904">
    <property type="entry name" value="Tubulin-like"/>
</dbReference>
<keyword evidence="4" id="KW-0067">ATP-binding</keyword>
<accession>A0ABS5C3J0</accession>
<dbReference type="SMART" id="SM00220">
    <property type="entry name" value="S_TKc"/>
    <property type="match status" value="1"/>
</dbReference>
<comment type="caution">
    <text evidence="7">The sequence shown here is derived from an EMBL/GenBank/DDBJ whole genome shotgun (WGS) entry which is preliminary data.</text>
</comment>
<keyword evidence="2" id="KW-0547">Nucleotide-binding</keyword>
<dbReference type="InterPro" id="IPR000719">
    <property type="entry name" value="Prot_kinase_dom"/>
</dbReference>
<dbReference type="RefSeq" id="WP_210662442.1">
    <property type="nucleotide sequence ID" value="NZ_JAGKQQ010000002.1"/>
</dbReference>
<dbReference type="GO" id="GO:0016301">
    <property type="term" value="F:kinase activity"/>
    <property type="evidence" value="ECO:0007669"/>
    <property type="project" value="UniProtKB-KW"/>
</dbReference>
<dbReference type="EMBL" id="JAGKQQ010000002">
    <property type="protein sequence ID" value="MBP3960405.1"/>
    <property type="molecule type" value="Genomic_DNA"/>
</dbReference>
<evidence type="ECO:0000259" key="6">
    <source>
        <dbReference type="PROSITE" id="PS50011"/>
    </source>
</evidence>
<keyword evidence="1" id="KW-0808">Transferase</keyword>
<name>A0ABS5C3J0_9BACT</name>
<dbReference type="CDD" id="cd14014">
    <property type="entry name" value="STKc_PknB_like"/>
    <property type="match status" value="1"/>
</dbReference>
<evidence type="ECO:0000256" key="4">
    <source>
        <dbReference type="ARBA" id="ARBA00022840"/>
    </source>
</evidence>
<gene>
    <name evidence="7" type="ORF">J8F10_34700</name>
</gene>
<evidence type="ECO:0000313" key="8">
    <source>
        <dbReference type="Proteomes" id="UP000676565"/>
    </source>
</evidence>
<keyword evidence="8" id="KW-1185">Reference proteome</keyword>
<sequence length="1180" mass="128462">MNWLREPDGEPLPGYRLIEPIGTGGFGEVWKCVAPGGIHKAIKFVYGNLNALDGDDARAVQELKALERVKQVRHPFVVSIEQIQDVGGELVIVMELADRNLHECLVEYQSAGRPGIPRDILLGFLDDAAIGLDHLIEKHNLQHLDVKPRNLFMVADRVKVADFGLVKQLERSSSSGLMGGVTPIYAAPETFQNKISKHSDQYSLAIVYVELLTGKRPFPGKNIRQLALQHMSEPPDLSMLPEGDQPVVARALAKNPDERWPSCTAFVRALGGARDASGSSGGGEAGSGVREPGAWARTGRTVHDVELTPSVSAPGRGAAAVMSGPARPHSAPQEHPEIDEDHLLGVTAAQKEVGVLRPTILIGVGSFGRRALQEIRCRLTDRVGDVVQVPCFRFLYVDCDPDAATKAVSAPPDVALGADEVFSVPLQPVTQYRRRQLEQILDWLPREKLYAIPRSLRAGGARALGRLAFCDNYLRFVTRLRREFQIATHPESLAQSSDQTGLTVRDNTPQVYVFASASGGSGGMLVDLGYAVRRVLARVTPTDAPVTAFVYAAAPEDPNSTDAELANLYAALTELNHFSDPEVPFVAHYGGPEGPKVESRGLPFTSTYLMPMAERSAGSFRDCLSHLAGYVSHDMTTPLGPALEQLRSRPVGFDRSPFRSFGTYGVWFPRGLLLRAAAQKICLRLLKEWKVDADPTDPTPVQQVVGHAVNDSRLKPDAVRAQIEQEAVRGPDGGPGDQIERWLSGLEAQLGATTRRPDAGAWSRAVWEQARDLIGTRPTGEQDSTVRRSRTSKLLEEAVKRVAEMWGNEFAEIVRPLEEFPGRRLGAIGTALKKLAAASTEWAAAAAARAQQFAVKARQAKSDVQSAHDVCQAGSGTFSFFGGRTGRSMRHFLDQIRAFAHVRLQEDLADATAKFYRALRARIEDRLRELAYCRTRMELLIDVMESPLANLPPSSDTPVALSEEALQQTLRPTNTLNVVLPSGETHIERSAKRVVNSVKPQDVLRLEVALQKLVLEPRGGLTALCQLNADMSRTLVAPMVEQTTAFLSDLLPVTDVTEVEVSTSRARNVDLSTRIHDYHARSAPPCGSETGAQTFVLVPETESGNAFAGLVKKAVPNALTIAVNGAATDLMFCREHGNLLPAEVAALLAACQPAYYEALATAQTSPHSRFDVTEWLPLSE</sequence>
<dbReference type="PROSITE" id="PS50011">
    <property type="entry name" value="PROTEIN_KINASE_DOM"/>
    <property type="match status" value="1"/>
</dbReference>
<dbReference type="InterPro" id="IPR008271">
    <property type="entry name" value="Ser/Thr_kinase_AS"/>
</dbReference>
<protein>
    <submittedName>
        <fullName evidence="7">Protein kinase</fullName>
    </submittedName>
</protein>
<dbReference type="Pfam" id="PF00069">
    <property type="entry name" value="Pkinase"/>
    <property type="match status" value="1"/>
</dbReference>
<feature type="region of interest" description="Disordered" evidence="5">
    <location>
        <begin position="300"/>
        <end position="335"/>
    </location>
</feature>
<proteinExistence type="predicted"/>
<dbReference type="PROSITE" id="PS00108">
    <property type="entry name" value="PROTEIN_KINASE_ST"/>
    <property type="match status" value="1"/>
</dbReference>
<evidence type="ECO:0000256" key="5">
    <source>
        <dbReference type="SAM" id="MobiDB-lite"/>
    </source>
</evidence>
<dbReference type="Pfam" id="PF13809">
    <property type="entry name" value="Tubulin_2"/>
    <property type="match status" value="1"/>
</dbReference>
<dbReference type="Gene3D" id="1.10.510.10">
    <property type="entry name" value="Transferase(Phosphotransferase) domain 1"/>
    <property type="match status" value="1"/>
</dbReference>